<dbReference type="GO" id="GO:0022857">
    <property type="term" value="F:transmembrane transporter activity"/>
    <property type="evidence" value="ECO:0007669"/>
    <property type="project" value="InterPro"/>
</dbReference>
<feature type="transmembrane region" description="Helical" evidence="6">
    <location>
        <begin position="168"/>
        <end position="186"/>
    </location>
</feature>
<evidence type="ECO:0000256" key="4">
    <source>
        <dbReference type="ARBA" id="ARBA00022989"/>
    </source>
</evidence>
<evidence type="ECO:0000256" key="1">
    <source>
        <dbReference type="ARBA" id="ARBA00004651"/>
    </source>
</evidence>
<feature type="transmembrane region" description="Helical" evidence="6">
    <location>
        <begin position="81"/>
        <end position="98"/>
    </location>
</feature>
<dbReference type="InterPro" id="IPR011701">
    <property type="entry name" value="MFS"/>
</dbReference>
<dbReference type="Gene3D" id="1.20.1250.20">
    <property type="entry name" value="MFS general substrate transporter like domains"/>
    <property type="match status" value="1"/>
</dbReference>
<feature type="transmembrane region" description="Helical" evidence="6">
    <location>
        <begin position="12"/>
        <end position="33"/>
    </location>
</feature>
<feature type="transmembrane region" description="Helical" evidence="6">
    <location>
        <begin position="137"/>
        <end position="156"/>
    </location>
</feature>
<dbReference type="InterPro" id="IPR050189">
    <property type="entry name" value="MFS_Efflux_Transporters"/>
</dbReference>
<comment type="subcellular location">
    <subcellularLocation>
        <location evidence="1">Cell membrane</location>
        <topology evidence="1">Multi-pass membrane protein</topology>
    </subcellularLocation>
</comment>
<dbReference type="AlphaFoldDB" id="A0A6N8S540"/>
<feature type="transmembrane region" description="Helical" evidence="6">
    <location>
        <begin position="206"/>
        <end position="230"/>
    </location>
</feature>
<keyword evidence="5 6" id="KW-0472">Membrane</keyword>
<keyword evidence="4 6" id="KW-1133">Transmembrane helix</keyword>
<dbReference type="GO" id="GO:0005886">
    <property type="term" value="C:plasma membrane"/>
    <property type="evidence" value="ECO:0007669"/>
    <property type="project" value="UniProtKB-SubCell"/>
</dbReference>
<evidence type="ECO:0000256" key="6">
    <source>
        <dbReference type="SAM" id="Phobius"/>
    </source>
</evidence>
<keyword evidence="3 6" id="KW-0812">Transmembrane</keyword>
<evidence type="ECO:0000256" key="5">
    <source>
        <dbReference type="ARBA" id="ARBA00023136"/>
    </source>
</evidence>
<comment type="caution">
    <text evidence="7">The sequence shown here is derived from an EMBL/GenBank/DDBJ whole genome shotgun (WGS) entry which is preliminary data.</text>
</comment>
<name>A0A6N8S540_9HYPH</name>
<protein>
    <submittedName>
        <fullName evidence="7">MFS transporter</fullName>
    </submittedName>
</protein>
<keyword evidence="8" id="KW-1185">Reference proteome</keyword>
<evidence type="ECO:0000256" key="3">
    <source>
        <dbReference type="ARBA" id="ARBA00022692"/>
    </source>
</evidence>
<reference evidence="7 8" key="1">
    <citation type="submission" date="2019-12" db="EMBL/GenBank/DDBJ databases">
        <title>Shinella kummerowiae sp. nov., a symbiotic bacterium isolated from root nodules of the herbal legume Kummerowia stipulacea.</title>
        <authorList>
            <person name="Gao J."/>
        </authorList>
    </citation>
    <scope>NUCLEOTIDE SEQUENCE [LARGE SCALE GENOMIC DNA]</scope>
    <source>
        <strain evidence="7 8">CCBAU 25048</strain>
    </source>
</reference>
<evidence type="ECO:0000313" key="7">
    <source>
        <dbReference type="EMBL" id="MXN43771.1"/>
    </source>
</evidence>
<feature type="transmembrane region" description="Helical" evidence="6">
    <location>
        <begin position="271"/>
        <end position="291"/>
    </location>
</feature>
<evidence type="ECO:0000313" key="8">
    <source>
        <dbReference type="Proteomes" id="UP000435802"/>
    </source>
</evidence>
<evidence type="ECO:0000256" key="2">
    <source>
        <dbReference type="ARBA" id="ARBA00022475"/>
    </source>
</evidence>
<gene>
    <name evidence="7" type="ORF">GR138_01130</name>
</gene>
<feature type="transmembrane region" description="Helical" evidence="6">
    <location>
        <begin position="242"/>
        <end position="264"/>
    </location>
</feature>
<dbReference type="RefSeq" id="WP_160856775.1">
    <property type="nucleotide sequence ID" value="NZ_WUMK01000001.1"/>
</dbReference>
<feature type="transmembrane region" description="Helical" evidence="6">
    <location>
        <begin position="297"/>
        <end position="316"/>
    </location>
</feature>
<feature type="transmembrane region" description="Helical" evidence="6">
    <location>
        <begin position="53"/>
        <end position="74"/>
    </location>
</feature>
<dbReference type="Proteomes" id="UP000435802">
    <property type="component" value="Unassembled WGS sequence"/>
</dbReference>
<feature type="transmembrane region" description="Helical" evidence="6">
    <location>
        <begin position="359"/>
        <end position="383"/>
    </location>
</feature>
<proteinExistence type="predicted"/>
<dbReference type="InterPro" id="IPR036259">
    <property type="entry name" value="MFS_trans_sf"/>
</dbReference>
<sequence length="396" mass="41115">MRDKSDNPVRDPASVVIGAIAFHMIGGVVVQMSPFVVAGLMAGLSLSERDAGIVASVELFALGATAIAIAPFLSRLATRRTGLLALLVTLIAQAASISDTTWTVLVLLRGLAGIGEGVLYAISLSIVASRCGNPEKVFGYFQFACAIASVVLFSVGGEVTATFAHRGIFALLAVVMLVFAPLLFLVPNTPKAEENDVSSDTGSPAFLGFLLFIAIVLYVTVSAGLFAFSGPLGQRVGLSTSAVGYILTISALVGLIGAGAATVLNVQWGRTLPISAFCFGYGVVVLVLCLWRDPLAYGVAVVASAILYYFSLPYLFGLAATLDRSGRWAAAAGSAHLLGFAIGPIFAGTVIAETGYARLAAFSVAMTMTAWGLAMVVLSGGFVRKHRTDRYPDATT</sequence>
<dbReference type="PANTHER" id="PTHR43124">
    <property type="entry name" value="PURINE EFFLUX PUMP PBUE"/>
    <property type="match status" value="1"/>
</dbReference>
<dbReference type="OrthoDB" id="8366416at2"/>
<dbReference type="Pfam" id="PF07690">
    <property type="entry name" value="MFS_1"/>
    <property type="match status" value="1"/>
</dbReference>
<dbReference type="SUPFAM" id="SSF103473">
    <property type="entry name" value="MFS general substrate transporter"/>
    <property type="match status" value="1"/>
</dbReference>
<organism evidence="7 8">
    <name type="scientific">Shinella kummerowiae</name>
    <dbReference type="NCBI Taxonomy" id="417745"/>
    <lineage>
        <taxon>Bacteria</taxon>
        <taxon>Pseudomonadati</taxon>
        <taxon>Pseudomonadota</taxon>
        <taxon>Alphaproteobacteria</taxon>
        <taxon>Hyphomicrobiales</taxon>
        <taxon>Rhizobiaceae</taxon>
        <taxon>Shinella</taxon>
    </lineage>
</organism>
<dbReference type="EMBL" id="WUMK01000001">
    <property type="protein sequence ID" value="MXN43771.1"/>
    <property type="molecule type" value="Genomic_DNA"/>
</dbReference>
<feature type="transmembrane region" description="Helical" evidence="6">
    <location>
        <begin position="104"/>
        <end position="128"/>
    </location>
</feature>
<accession>A0A6N8S540</accession>
<keyword evidence="2" id="KW-1003">Cell membrane</keyword>
<feature type="transmembrane region" description="Helical" evidence="6">
    <location>
        <begin position="328"/>
        <end position="347"/>
    </location>
</feature>
<dbReference type="PANTHER" id="PTHR43124:SF10">
    <property type="entry name" value="PURINE EFFLUX PUMP PBUE"/>
    <property type="match status" value="1"/>
</dbReference>